<reference evidence="4" key="1">
    <citation type="submission" date="2022-10" db="EMBL/GenBank/DDBJ databases">
        <title>The WGS of Solirubrobacter phytolaccae KCTC 29190.</title>
        <authorList>
            <person name="Jiang Z."/>
        </authorList>
    </citation>
    <scope>NUCLEOTIDE SEQUENCE</scope>
    <source>
        <strain evidence="4">KCTC 29190</strain>
    </source>
</reference>
<protein>
    <recommendedName>
        <fullName evidence="2">Phosphoesterase</fullName>
        <ecNumber evidence="2">3.1.4.-</ecNumber>
    </recommendedName>
</protein>
<dbReference type="GO" id="GO:0046872">
    <property type="term" value="F:metal ion binding"/>
    <property type="evidence" value="ECO:0007669"/>
    <property type="project" value="UniProtKB-KW"/>
</dbReference>
<dbReference type="InterPro" id="IPR029052">
    <property type="entry name" value="Metallo-depent_PP-like"/>
</dbReference>
<comment type="similarity">
    <text evidence="1 2">Belongs to the metallophosphoesterase superfamily. YfcE family.</text>
</comment>
<evidence type="ECO:0000313" key="4">
    <source>
        <dbReference type="EMBL" id="MDA0184463.1"/>
    </source>
</evidence>
<evidence type="ECO:0000313" key="5">
    <source>
        <dbReference type="Proteomes" id="UP001147653"/>
    </source>
</evidence>
<dbReference type="InterPro" id="IPR024654">
    <property type="entry name" value="Calcineurin-like_PHP_lpxH"/>
</dbReference>
<dbReference type="RefSeq" id="WP_270028917.1">
    <property type="nucleotide sequence ID" value="NZ_JAPDDP010000076.1"/>
</dbReference>
<keyword evidence="2" id="KW-0479">Metal-binding</keyword>
<dbReference type="NCBIfam" id="TIGR00040">
    <property type="entry name" value="yfcE"/>
    <property type="match status" value="1"/>
</dbReference>
<sequence>MLLAVISDTHMPRGARRLPVEHLVGVDAILHAGDLMERSVLEELQGIGPPVHAVQGNVDDAWLRARLPLQRTLEFAGVRIGMVHDAGPTKGRLARLRRRFPDEDAVIFGHSHIPLHEVDADGFQIFNPGSATDRRRQPVHTMGFARIEDRKLTFDLLELV</sequence>
<dbReference type="Gene3D" id="3.60.21.10">
    <property type="match status" value="1"/>
</dbReference>
<keyword evidence="5" id="KW-1185">Reference proteome</keyword>
<comment type="cofactor">
    <cofactor evidence="2">
        <name>a divalent metal cation</name>
        <dbReference type="ChEBI" id="CHEBI:60240"/>
    </cofactor>
</comment>
<dbReference type="InterPro" id="IPR000979">
    <property type="entry name" value="Phosphodiesterase_MJ0936/Vps29"/>
</dbReference>
<dbReference type="PANTHER" id="PTHR11124">
    <property type="entry name" value="VACUOLAR SORTING PROTEIN VPS29"/>
    <property type="match status" value="1"/>
</dbReference>
<dbReference type="Pfam" id="PF12850">
    <property type="entry name" value="Metallophos_2"/>
    <property type="match status" value="1"/>
</dbReference>
<name>A0A9X3NDH9_9ACTN</name>
<dbReference type="GO" id="GO:0016787">
    <property type="term" value="F:hydrolase activity"/>
    <property type="evidence" value="ECO:0007669"/>
    <property type="project" value="UniProtKB-UniRule"/>
</dbReference>
<comment type="caution">
    <text evidence="4">The sequence shown here is derived from an EMBL/GenBank/DDBJ whole genome shotgun (WGS) entry which is preliminary data.</text>
</comment>
<evidence type="ECO:0000259" key="3">
    <source>
        <dbReference type="Pfam" id="PF12850"/>
    </source>
</evidence>
<proteinExistence type="inferred from homology"/>
<dbReference type="SUPFAM" id="SSF56300">
    <property type="entry name" value="Metallo-dependent phosphatases"/>
    <property type="match status" value="1"/>
</dbReference>
<evidence type="ECO:0000256" key="2">
    <source>
        <dbReference type="RuleBase" id="RU362039"/>
    </source>
</evidence>
<dbReference type="Proteomes" id="UP001147653">
    <property type="component" value="Unassembled WGS sequence"/>
</dbReference>
<gene>
    <name evidence="4" type="ORF">OJ997_29430</name>
</gene>
<dbReference type="EMBL" id="JAPDDP010000076">
    <property type="protein sequence ID" value="MDA0184463.1"/>
    <property type="molecule type" value="Genomic_DNA"/>
</dbReference>
<feature type="domain" description="Calcineurin-like phosphoesterase" evidence="3">
    <location>
        <begin position="1"/>
        <end position="149"/>
    </location>
</feature>
<evidence type="ECO:0000256" key="1">
    <source>
        <dbReference type="ARBA" id="ARBA00008950"/>
    </source>
</evidence>
<accession>A0A9X3NDH9</accession>
<organism evidence="4 5">
    <name type="scientific">Solirubrobacter phytolaccae</name>
    <dbReference type="NCBI Taxonomy" id="1404360"/>
    <lineage>
        <taxon>Bacteria</taxon>
        <taxon>Bacillati</taxon>
        <taxon>Actinomycetota</taxon>
        <taxon>Thermoleophilia</taxon>
        <taxon>Solirubrobacterales</taxon>
        <taxon>Solirubrobacteraceae</taxon>
        <taxon>Solirubrobacter</taxon>
    </lineage>
</organism>
<dbReference type="EC" id="3.1.4.-" evidence="2"/>
<dbReference type="AlphaFoldDB" id="A0A9X3NDH9"/>